<proteinExistence type="predicted"/>
<name>A0ACB9GQL2_9ASTR</name>
<reference evidence="1 2" key="2">
    <citation type="journal article" date="2022" name="Mol. Ecol. Resour.">
        <title>The genomes of chicory, endive, great burdock and yacon provide insights into Asteraceae paleo-polyploidization history and plant inulin production.</title>
        <authorList>
            <person name="Fan W."/>
            <person name="Wang S."/>
            <person name="Wang H."/>
            <person name="Wang A."/>
            <person name="Jiang F."/>
            <person name="Liu H."/>
            <person name="Zhao H."/>
            <person name="Xu D."/>
            <person name="Zhang Y."/>
        </authorList>
    </citation>
    <scope>NUCLEOTIDE SEQUENCE [LARGE SCALE GENOMIC DNA]</scope>
    <source>
        <strain evidence="2">cv. Yunnan</strain>
        <tissue evidence="1">Leaves</tissue>
    </source>
</reference>
<dbReference type="Proteomes" id="UP001056120">
    <property type="component" value="Linkage Group LG14"/>
</dbReference>
<accession>A0ACB9GQL2</accession>
<dbReference type="EMBL" id="CM042031">
    <property type="protein sequence ID" value="KAI3785734.1"/>
    <property type="molecule type" value="Genomic_DNA"/>
</dbReference>
<keyword evidence="2" id="KW-1185">Reference proteome</keyword>
<sequence>MNSMFWVTFGIFWFDPQVCDPYLMKAYLFAHAAYMVDFGKLINPGNMRSLKEMAASQLKFCKVAVENEKSPYSDKFRVGILSAVGLTDPGVFKKIVDVCNNLCKVVGEPELTLEDAEKYHLKNNKICFFLKMTARMWLLVS</sequence>
<comment type="caution">
    <text evidence="1">The sequence shown here is derived from an EMBL/GenBank/DDBJ whole genome shotgun (WGS) entry which is preliminary data.</text>
</comment>
<reference evidence="2" key="1">
    <citation type="journal article" date="2022" name="Mol. Ecol. Resour.">
        <title>The genomes of chicory, endive, great burdock and yacon provide insights into Asteraceae palaeo-polyploidization history and plant inulin production.</title>
        <authorList>
            <person name="Fan W."/>
            <person name="Wang S."/>
            <person name="Wang H."/>
            <person name="Wang A."/>
            <person name="Jiang F."/>
            <person name="Liu H."/>
            <person name="Zhao H."/>
            <person name="Xu D."/>
            <person name="Zhang Y."/>
        </authorList>
    </citation>
    <scope>NUCLEOTIDE SEQUENCE [LARGE SCALE GENOMIC DNA]</scope>
    <source>
        <strain evidence="2">cv. Yunnan</strain>
    </source>
</reference>
<gene>
    <name evidence="1" type="ORF">L1987_44859</name>
</gene>
<organism evidence="1 2">
    <name type="scientific">Smallanthus sonchifolius</name>
    <dbReference type="NCBI Taxonomy" id="185202"/>
    <lineage>
        <taxon>Eukaryota</taxon>
        <taxon>Viridiplantae</taxon>
        <taxon>Streptophyta</taxon>
        <taxon>Embryophyta</taxon>
        <taxon>Tracheophyta</taxon>
        <taxon>Spermatophyta</taxon>
        <taxon>Magnoliopsida</taxon>
        <taxon>eudicotyledons</taxon>
        <taxon>Gunneridae</taxon>
        <taxon>Pentapetalae</taxon>
        <taxon>asterids</taxon>
        <taxon>campanulids</taxon>
        <taxon>Asterales</taxon>
        <taxon>Asteraceae</taxon>
        <taxon>Asteroideae</taxon>
        <taxon>Heliantheae alliance</taxon>
        <taxon>Millerieae</taxon>
        <taxon>Smallanthus</taxon>
    </lineage>
</organism>
<evidence type="ECO:0000313" key="1">
    <source>
        <dbReference type="EMBL" id="KAI3785734.1"/>
    </source>
</evidence>
<protein>
    <submittedName>
        <fullName evidence="1">Uncharacterized protein</fullName>
    </submittedName>
</protein>
<evidence type="ECO:0000313" key="2">
    <source>
        <dbReference type="Proteomes" id="UP001056120"/>
    </source>
</evidence>